<keyword evidence="1" id="KW-0812">Transmembrane</keyword>
<reference evidence="2 3" key="1">
    <citation type="submission" date="2018-06" db="EMBL/GenBank/DDBJ databases">
        <authorList>
            <consortium name="Pathogen Informatics"/>
            <person name="Doyle S."/>
        </authorList>
    </citation>
    <scope>NUCLEOTIDE SEQUENCE [LARGE SCALE GENOMIC DNA]</scope>
    <source>
        <strain evidence="2 3">NCTC10588</strain>
    </source>
</reference>
<feature type="transmembrane region" description="Helical" evidence="1">
    <location>
        <begin position="12"/>
        <end position="37"/>
    </location>
</feature>
<proteinExistence type="predicted"/>
<sequence>MKYYTSEKPPMYRAVFIILVFSMKVMLALAGELFLYVT</sequence>
<evidence type="ECO:0000313" key="3">
    <source>
        <dbReference type="Proteomes" id="UP000254876"/>
    </source>
</evidence>
<gene>
    <name evidence="2" type="ORF">NCTC10588_02589</name>
</gene>
<name>A0A7Z7PX20_9FLAO</name>
<keyword evidence="1" id="KW-1133">Transmembrane helix</keyword>
<organism evidence="2 3">
    <name type="scientific">Elizabethkingia anophelis</name>
    <dbReference type="NCBI Taxonomy" id="1117645"/>
    <lineage>
        <taxon>Bacteria</taxon>
        <taxon>Pseudomonadati</taxon>
        <taxon>Bacteroidota</taxon>
        <taxon>Flavobacteriia</taxon>
        <taxon>Flavobacteriales</taxon>
        <taxon>Weeksellaceae</taxon>
        <taxon>Elizabethkingia</taxon>
    </lineage>
</organism>
<accession>A0A7Z7PX20</accession>
<evidence type="ECO:0000256" key="1">
    <source>
        <dbReference type="SAM" id="Phobius"/>
    </source>
</evidence>
<dbReference type="Proteomes" id="UP000254876">
    <property type="component" value="Unassembled WGS sequence"/>
</dbReference>
<protein>
    <submittedName>
        <fullName evidence="2">Uncharacterized protein</fullName>
    </submittedName>
</protein>
<dbReference type="AlphaFoldDB" id="A0A7Z7PX20"/>
<comment type="caution">
    <text evidence="2">The sequence shown here is derived from an EMBL/GenBank/DDBJ whole genome shotgun (WGS) entry which is preliminary data.</text>
</comment>
<keyword evidence="1" id="KW-0472">Membrane</keyword>
<dbReference type="EMBL" id="UFYD01000001">
    <property type="protein sequence ID" value="STD07129.1"/>
    <property type="molecule type" value="Genomic_DNA"/>
</dbReference>
<evidence type="ECO:0000313" key="2">
    <source>
        <dbReference type="EMBL" id="STD07129.1"/>
    </source>
</evidence>